<evidence type="ECO:0000313" key="3">
    <source>
        <dbReference type="Proteomes" id="UP000032352"/>
    </source>
</evidence>
<dbReference type="KEGG" id="tvd:SG34_009955"/>
<dbReference type="AlphaFoldDB" id="A0AAE9Z5R6"/>
<accession>A0AAE9Z5R6</accession>
<feature type="chain" id="PRO_5042067224" evidence="1">
    <location>
        <begin position="21"/>
        <end position="53"/>
    </location>
</feature>
<protein>
    <submittedName>
        <fullName evidence="2">Uncharacterized protein</fullName>
    </submittedName>
</protein>
<evidence type="ECO:0000313" key="2">
    <source>
        <dbReference type="EMBL" id="WDE07180.1"/>
    </source>
</evidence>
<reference evidence="2 3" key="1">
    <citation type="journal article" date="2015" name="Genome Announc.">
        <title>Draft Genome Sequences of Marine Isolates of Thalassomonas viridans and Thalassomonas actiniarum.</title>
        <authorList>
            <person name="Olonade I."/>
            <person name="van Zyl L.J."/>
            <person name="Trindade M."/>
        </authorList>
    </citation>
    <scope>NUCLEOTIDE SEQUENCE [LARGE SCALE GENOMIC DNA]</scope>
    <source>
        <strain evidence="2 3">XOM25</strain>
    </source>
</reference>
<sequence length="53" mass="5448">MKTIILALSIGLGASTVVQAGPEPGSEMCERLLETCLSGGVRACGAYNTYCLV</sequence>
<evidence type="ECO:0000256" key="1">
    <source>
        <dbReference type="SAM" id="SignalP"/>
    </source>
</evidence>
<dbReference type="RefSeq" id="WP_274038585.1">
    <property type="nucleotide sequence ID" value="NZ_CP059733.1"/>
</dbReference>
<reference evidence="2 3" key="2">
    <citation type="journal article" date="2022" name="Mar. Drugs">
        <title>Bioassay-Guided Fractionation Leads to the Detection of Cholic Acid Generated by the Rare Thalassomonas sp.</title>
        <authorList>
            <person name="Pheiffer F."/>
            <person name="Schneider Y.K."/>
            <person name="Hansen E.H."/>
            <person name="Andersen J.H."/>
            <person name="Isaksson J."/>
            <person name="Busche T."/>
            <person name="R C."/>
            <person name="Kalinowski J."/>
            <person name="Zyl L.V."/>
            <person name="Trindade M."/>
        </authorList>
    </citation>
    <scope>NUCLEOTIDE SEQUENCE [LARGE SCALE GENOMIC DNA]</scope>
    <source>
        <strain evidence="2 3">XOM25</strain>
    </source>
</reference>
<gene>
    <name evidence="2" type="ORF">SG34_009955</name>
</gene>
<name>A0AAE9Z5R6_9GAMM</name>
<feature type="signal peptide" evidence="1">
    <location>
        <begin position="1"/>
        <end position="20"/>
    </location>
</feature>
<keyword evidence="1" id="KW-0732">Signal</keyword>
<organism evidence="2 3">
    <name type="scientific">Thalassomonas viridans</name>
    <dbReference type="NCBI Taxonomy" id="137584"/>
    <lineage>
        <taxon>Bacteria</taxon>
        <taxon>Pseudomonadati</taxon>
        <taxon>Pseudomonadota</taxon>
        <taxon>Gammaproteobacteria</taxon>
        <taxon>Alteromonadales</taxon>
        <taxon>Colwelliaceae</taxon>
        <taxon>Thalassomonas</taxon>
    </lineage>
</organism>
<keyword evidence="3" id="KW-1185">Reference proteome</keyword>
<dbReference type="EMBL" id="CP059733">
    <property type="protein sequence ID" value="WDE07180.1"/>
    <property type="molecule type" value="Genomic_DNA"/>
</dbReference>
<proteinExistence type="predicted"/>
<dbReference type="Proteomes" id="UP000032352">
    <property type="component" value="Chromosome"/>
</dbReference>